<dbReference type="GeneID" id="9837058"/>
<dbReference type="InParanoid" id="A0A090N4L6"/>
<dbReference type="PROSITE" id="PS51186">
    <property type="entry name" value="GNAT"/>
    <property type="match status" value="1"/>
</dbReference>
<evidence type="ECO:0000259" key="2">
    <source>
        <dbReference type="PROSITE" id="PS51186"/>
    </source>
</evidence>
<accession>A0A090N4L6</accession>
<feature type="compositionally biased region" description="Basic and acidic residues" evidence="1">
    <location>
        <begin position="107"/>
        <end position="118"/>
    </location>
</feature>
<organism evidence="3 4">
    <name type="scientific">Ostreococcus tauri</name>
    <name type="common">Marine green alga</name>
    <dbReference type="NCBI Taxonomy" id="70448"/>
    <lineage>
        <taxon>Eukaryota</taxon>
        <taxon>Viridiplantae</taxon>
        <taxon>Chlorophyta</taxon>
        <taxon>Mamiellophyceae</taxon>
        <taxon>Mamiellales</taxon>
        <taxon>Bathycoccaceae</taxon>
        <taxon>Ostreococcus</taxon>
    </lineage>
</organism>
<dbReference type="EMBL" id="CAID01000002">
    <property type="protein sequence ID" value="CEG00925.1"/>
    <property type="molecule type" value="Genomic_DNA"/>
</dbReference>
<protein>
    <submittedName>
        <fullName evidence="3">Acyl-CoA N-acyltransferase</fullName>
    </submittedName>
</protein>
<proteinExistence type="predicted"/>
<comment type="caution">
    <text evidence="3">The sequence shown here is derived from an EMBL/GenBank/DDBJ whole genome shotgun (WGS) entry which is preliminary data.</text>
</comment>
<feature type="compositionally biased region" description="Low complexity" evidence="1">
    <location>
        <begin position="10"/>
        <end position="30"/>
    </location>
</feature>
<dbReference type="AlphaFoldDB" id="A0A090N4L6"/>
<dbReference type="Proteomes" id="UP000009170">
    <property type="component" value="Unassembled WGS sequence"/>
</dbReference>
<gene>
    <name evidence="3" type="ORF">OT_ostta02g00520</name>
</gene>
<dbReference type="InterPro" id="IPR016181">
    <property type="entry name" value="Acyl_CoA_acyltransferase"/>
</dbReference>
<feature type="compositionally biased region" description="Polar residues" evidence="1">
    <location>
        <begin position="53"/>
        <end position="73"/>
    </location>
</feature>
<dbReference type="PANTHER" id="PTHR47443">
    <property type="entry name" value="ACYL-COA N-ACYLTRANSFERASES (NAT) SUPERFAMILY PROTEIN"/>
    <property type="match status" value="1"/>
</dbReference>
<evidence type="ECO:0000313" key="3">
    <source>
        <dbReference type="EMBL" id="CEG00925.1"/>
    </source>
</evidence>
<dbReference type="Gene3D" id="3.40.630.30">
    <property type="match status" value="1"/>
</dbReference>
<keyword evidence="4" id="KW-1185">Reference proteome</keyword>
<feature type="region of interest" description="Disordered" evidence="1">
    <location>
        <begin position="107"/>
        <end position="126"/>
    </location>
</feature>
<reference evidence="4" key="1">
    <citation type="journal article" date="2006" name="Proc. Natl. Acad. Sci. U.S.A.">
        <title>Genome analysis of the smallest free-living eukaryote Ostreococcus tauri unveils many unique features.</title>
        <authorList>
            <person name="Derelle E."/>
            <person name="Ferraz C."/>
            <person name="Rombauts S."/>
            <person name="Rouze P."/>
            <person name="Worden A.Z."/>
            <person name="Robbens S."/>
            <person name="Partensky F."/>
            <person name="Degroeve S."/>
            <person name="Echeynie S."/>
            <person name="Cooke R."/>
            <person name="Saeys Y."/>
            <person name="Wuyts J."/>
            <person name="Jabbari K."/>
            <person name="Bowler C."/>
            <person name="Panaud O."/>
            <person name="Piegu B."/>
            <person name="Ball S.G."/>
            <person name="Ral J.-P."/>
            <person name="Bouget F.-Y."/>
            <person name="Piganeau G."/>
            <person name="De Baets B."/>
            <person name="Picard A."/>
            <person name="Delseny M."/>
            <person name="Demaille J."/>
            <person name="Van de Peer Y."/>
            <person name="Moreau H."/>
        </authorList>
    </citation>
    <scope>NUCLEOTIDE SEQUENCE [LARGE SCALE GENOMIC DNA]</scope>
    <source>
        <strain evidence="4">OTTH 0595 / CCAP 157/2 / RCC745</strain>
    </source>
</reference>
<dbReference type="SUPFAM" id="SSF55729">
    <property type="entry name" value="Acyl-CoA N-acyltransferases (Nat)"/>
    <property type="match status" value="1"/>
</dbReference>
<dbReference type="RefSeq" id="XP_022840675.1">
    <property type="nucleotide sequence ID" value="XM_022984979.1"/>
</dbReference>
<dbReference type="GO" id="GO:0016747">
    <property type="term" value="F:acyltransferase activity, transferring groups other than amino-acyl groups"/>
    <property type="evidence" value="ECO:0007669"/>
    <property type="project" value="InterPro"/>
</dbReference>
<dbReference type="STRING" id="70448.A0A090N4L6"/>
<evidence type="ECO:0000256" key="1">
    <source>
        <dbReference type="SAM" id="MobiDB-lite"/>
    </source>
</evidence>
<reference evidence="3 4" key="2">
    <citation type="journal article" date="2014" name="BMC Genomics">
        <title>An improved genome of the model marine alga Ostreococcus tauri unfolds by assessing Illumina de novo assemblies.</title>
        <authorList>
            <person name="Blanc-Mathieu R."/>
            <person name="Verhelst B."/>
            <person name="Derelle E."/>
            <person name="Rombauts S."/>
            <person name="Bouget F.Y."/>
            <person name="Carre I."/>
            <person name="Chateau A."/>
            <person name="Eyre-Walker A."/>
            <person name="Grimsley N."/>
            <person name="Moreau H."/>
            <person name="Piegu B."/>
            <person name="Rivals E."/>
            <person name="Schackwitz W."/>
            <person name="Van de Peer Y."/>
            <person name="Piganeau G."/>
        </authorList>
    </citation>
    <scope>NUCLEOTIDE SEQUENCE [LARGE SCALE GENOMIC DNA]</scope>
    <source>
        <strain evidence="4">OTTH 0595 / CCAP 157/2 / RCC745</strain>
    </source>
</reference>
<dbReference type="CDD" id="cd04301">
    <property type="entry name" value="NAT_SF"/>
    <property type="match status" value="1"/>
</dbReference>
<dbReference type="PANTHER" id="PTHR47443:SF3">
    <property type="entry name" value="GCN5-RELATED N-ACETYLTRANSFERASE 4, CHLOROPLASTIC"/>
    <property type="match status" value="1"/>
</dbReference>
<dbReference type="Pfam" id="PF00583">
    <property type="entry name" value="Acetyltransf_1"/>
    <property type="match status" value="1"/>
</dbReference>
<dbReference type="OrthoDB" id="514051at2759"/>
<dbReference type="KEGG" id="ota:OT_ostta02g00520"/>
<feature type="domain" description="N-acetyltransferase" evidence="2">
    <location>
        <begin position="173"/>
        <end position="320"/>
    </location>
</feature>
<evidence type="ECO:0000313" key="4">
    <source>
        <dbReference type="Proteomes" id="UP000009170"/>
    </source>
</evidence>
<feature type="region of interest" description="Disordered" evidence="1">
    <location>
        <begin position="1"/>
        <end position="77"/>
    </location>
</feature>
<name>A0A090N4L6_OSTTA</name>
<sequence>MSPGQALSCAASAVPRSSPRARARGAATASDPKRPEIGARRRRARSPTRATSEVNASTESEKGSTNGSISARSSARVHVRVADTRARAEAAARVCGVAFAQETRAFKGARDDKRRSVSEDAASSSGGFSGTDFVDDVVDWVGSKLDDWYASSITKELAHLTTFHIEERKRAGEELRRTELPSSESNNVRKNRLRAKRQCLTLISRFEEGGGCEGWIGSATLRVCTPEALLPEPFPSIKPRVPYVSNVAVRAEARGRGAASSMLDKCERAARSWGYDHLWLHVDVCNQSARAMYERRGYVVYGEDPWWYGFGGILGPRRVLLRKCVV</sequence>
<dbReference type="InterPro" id="IPR000182">
    <property type="entry name" value="GNAT_dom"/>
</dbReference>